<protein>
    <submittedName>
        <fullName evidence="1">Uncharacterized protein</fullName>
    </submittedName>
</protein>
<keyword evidence="2" id="KW-1185">Reference proteome</keyword>
<evidence type="ECO:0000313" key="1">
    <source>
        <dbReference type="EnsemblMetazoa" id="GPAI012453-PA"/>
    </source>
</evidence>
<name>A0A1A9ZET5_GLOPL</name>
<dbReference type="EnsemblMetazoa" id="GPAI012453-RA">
    <property type="protein sequence ID" value="GPAI012453-PA"/>
    <property type="gene ID" value="GPAI012453"/>
</dbReference>
<reference evidence="2" key="1">
    <citation type="submission" date="2014-03" db="EMBL/GenBank/DDBJ databases">
        <authorList>
            <person name="Aksoy S."/>
            <person name="Warren W."/>
            <person name="Wilson R.K."/>
        </authorList>
    </citation>
    <scope>NUCLEOTIDE SEQUENCE [LARGE SCALE GENOMIC DNA]</scope>
    <source>
        <strain evidence="2">IAEA</strain>
    </source>
</reference>
<accession>A0A1A9ZET5</accession>
<organism evidence="1 2">
    <name type="scientific">Glossina pallidipes</name>
    <name type="common">Tsetse fly</name>
    <dbReference type="NCBI Taxonomy" id="7398"/>
    <lineage>
        <taxon>Eukaryota</taxon>
        <taxon>Metazoa</taxon>
        <taxon>Ecdysozoa</taxon>
        <taxon>Arthropoda</taxon>
        <taxon>Hexapoda</taxon>
        <taxon>Insecta</taxon>
        <taxon>Pterygota</taxon>
        <taxon>Neoptera</taxon>
        <taxon>Endopterygota</taxon>
        <taxon>Diptera</taxon>
        <taxon>Brachycera</taxon>
        <taxon>Muscomorpha</taxon>
        <taxon>Hippoboscoidea</taxon>
        <taxon>Glossinidae</taxon>
        <taxon>Glossina</taxon>
    </lineage>
</organism>
<dbReference type="Proteomes" id="UP000092445">
    <property type="component" value="Unassembled WGS sequence"/>
</dbReference>
<proteinExistence type="predicted"/>
<evidence type="ECO:0000313" key="2">
    <source>
        <dbReference type="Proteomes" id="UP000092445"/>
    </source>
</evidence>
<reference evidence="1" key="2">
    <citation type="submission" date="2020-05" db="UniProtKB">
        <authorList>
            <consortium name="EnsemblMetazoa"/>
        </authorList>
    </citation>
    <scope>IDENTIFICATION</scope>
    <source>
        <strain evidence="1">IAEA</strain>
    </source>
</reference>
<dbReference type="AlphaFoldDB" id="A0A1A9ZET5"/>
<sequence>MNNFTNVREMRFLELQRVPYIISIIPFTCQTVHLYLLVLTEVLNESEELKSSHKDIEALSKSIVTFLGEVHQPSAEAIQAKLDNLVQQQSNFSSFIRYRFG</sequence>
<dbReference type="VEuPathDB" id="VectorBase:GPAI012453"/>